<dbReference type="Proteomes" id="UP001605989">
    <property type="component" value="Unassembled WGS sequence"/>
</dbReference>
<keyword evidence="2" id="KW-1133">Transmembrane helix</keyword>
<reference evidence="3 4" key="1">
    <citation type="submission" date="2024-10" db="EMBL/GenBank/DDBJ databases">
        <authorList>
            <person name="Sang B.-I."/>
            <person name="Prabhaharan D."/>
        </authorList>
    </citation>
    <scope>NUCLEOTIDE SEQUENCE [LARGE SCALE GENOMIC DNA]</scope>
    <source>
        <strain evidence="3 4">MH</strain>
    </source>
</reference>
<evidence type="ECO:0000256" key="2">
    <source>
        <dbReference type="SAM" id="Phobius"/>
    </source>
</evidence>
<evidence type="ECO:0000313" key="4">
    <source>
        <dbReference type="Proteomes" id="UP001605989"/>
    </source>
</evidence>
<keyword evidence="2" id="KW-0472">Membrane</keyword>
<keyword evidence="2" id="KW-0812">Transmembrane</keyword>
<name>A0ABW7DP13_9FIRM</name>
<feature type="coiled-coil region" evidence="1">
    <location>
        <begin position="10"/>
        <end position="37"/>
    </location>
</feature>
<feature type="transmembrane region" description="Helical" evidence="2">
    <location>
        <begin position="77"/>
        <end position="96"/>
    </location>
</feature>
<dbReference type="RefSeq" id="WP_113856140.1">
    <property type="nucleotide sequence ID" value="NZ_CP011940.1"/>
</dbReference>
<organism evidence="3 4">
    <name type="scientific">Megasphaera hexanoica</name>
    <dbReference type="NCBI Taxonomy" id="1675036"/>
    <lineage>
        <taxon>Bacteria</taxon>
        <taxon>Bacillati</taxon>
        <taxon>Bacillota</taxon>
        <taxon>Negativicutes</taxon>
        <taxon>Veillonellales</taxon>
        <taxon>Veillonellaceae</taxon>
        <taxon>Megasphaera</taxon>
    </lineage>
</organism>
<sequence length="97" mass="11262">MKNDLMYHVQMRKQQDIEDLKAGVKQLKEANEAIRMRLGVNEEHGYKLEDKLAELQSNFETFKRQTVKRQTELQRGLQFTLLAVLIGYVLGVGTILL</sequence>
<accession>A0ABW7DP13</accession>
<dbReference type="EMBL" id="JBIEKR010000006">
    <property type="protein sequence ID" value="MFG6273112.1"/>
    <property type="molecule type" value="Genomic_DNA"/>
</dbReference>
<gene>
    <name evidence="3" type="ORF">ACGTZG_07905</name>
</gene>
<proteinExistence type="predicted"/>
<keyword evidence="1" id="KW-0175">Coiled coil</keyword>
<comment type="caution">
    <text evidence="3">The sequence shown here is derived from an EMBL/GenBank/DDBJ whole genome shotgun (WGS) entry which is preliminary data.</text>
</comment>
<protein>
    <submittedName>
        <fullName evidence="3">Uncharacterized protein</fullName>
    </submittedName>
</protein>
<evidence type="ECO:0000256" key="1">
    <source>
        <dbReference type="SAM" id="Coils"/>
    </source>
</evidence>
<evidence type="ECO:0000313" key="3">
    <source>
        <dbReference type="EMBL" id="MFG6273112.1"/>
    </source>
</evidence>
<keyword evidence="4" id="KW-1185">Reference proteome</keyword>